<keyword evidence="8" id="KW-1185">Reference proteome</keyword>
<comment type="caution">
    <text evidence="7">The sequence shown here is derived from an EMBL/GenBank/DDBJ whole genome shotgun (WGS) entry which is preliminary data.</text>
</comment>
<dbReference type="InterPro" id="IPR003594">
    <property type="entry name" value="HATPase_dom"/>
</dbReference>
<feature type="domain" description="Histidine kinase" evidence="6">
    <location>
        <begin position="243"/>
        <end position="459"/>
    </location>
</feature>
<name>A0ABR6NHT6_9SPHN</name>
<dbReference type="SUPFAM" id="SSF47384">
    <property type="entry name" value="Homodimeric domain of signal transducing histidine kinase"/>
    <property type="match status" value="1"/>
</dbReference>
<dbReference type="RefSeq" id="WP_184153240.1">
    <property type="nucleotide sequence ID" value="NZ_JACHKA010000001.1"/>
</dbReference>
<evidence type="ECO:0000259" key="6">
    <source>
        <dbReference type="PROSITE" id="PS50109"/>
    </source>
</evidence>
<dbReference type="Proteomes" id="UP001138540">
    <property type="component" value="Unassembled WGS sequence"/>
</dbReference>
<dbReference type="GO" id="GO:0016301">
    <property type="term" value="F:kinase activity"/>
    <property type="evidence" value="ECO:0007669"/>
    <property type="project" value="UniProtKB-KW"/>
</dbReference>
<dbReference type="PANTHER" id="PTHR43711">
    <property type="entry name" value="TWO-COMPONENT HISTIDINE KINASE"/>
    <property type="match status" value="1"/>
</dbReference>
<protein>
    <recommendedName>
        <fullName evidence="2">histidine kinase</fullName>
        <ecNumber evidence="2">2.7.13.3</ecNumber>
    </recommendedName>
</protein>
<dbReference type="Gene3D" id="3.30.565.10">
    <property type="entry name" value="Histidine kinase-like ATPase, C-terminal domain"/>
    <property type="match status" value="1"/>
</dbReference>
<evidence type="ECO:0000256" key="1">
    <source>
        <dbReference type="ARBA" id="ARBA00000085"/>
    </source>
</evidence>
<dbReference type="SUPFAM" id="SSF55874">
    <property type="entry name" value="ATPase domain of HSP90 chaperone/DNA topoisomerase II/histidine kinase"/>
    <property type="match status" value="1"/>
</dbReference>
<dbReference type="PROSITE" id="PS50109">
    <property type="entry name" value="HIS_KIN"/>
    <property type="match status" value="1"/>
</dbReference>
<organism evidence="7 8">
    <name type="scientific">Sphingobium lignivorans</name>
    <dbReference type="NCBI Taxonomy" id="2735886"/>
    <lineage>
        <taxon>Bacteria</taxon>
        <taxon>Pseudomonadati</taxon>
        <taxon>Pseudomonadota</taxon>
        <taxon>Alphaproteobacteria</taxon>
        <taxon>Sphingomonadales</taxon>
        <taxon>Sphingomonadaceae</taxon>
        <taxon>Sphingobium</taxon>
    </lineage>
</organism>
<dbReference type="EC" id="2.7.13.3" evidence="2"/>
<dbReference type="InterPro" id="IPR036890">
    <property type="entry name" value="HATPase_C_sf"/>
</dbReference>
<dbReference type="SMART" id="SM00387">
    <property type="entry name" value="HATPase_c"/>
    <property type="match status" value="1"/>
</dbReference>
<evidence type="ECO:0000256" key="2">
    <source>
        <dbReference type="ARBA" id="ARBA00012438"/>
    </source>
</evidence>
<proteinExistence type="predicted"/>
<keyword evidence="5" id="KW-0902">Two-component regulatory system</keyword>
<sequence>MIALKPAAQARLDHEGSILSADAALLRLQVEAGGDPNGPLAVPALAQLVRLVRRLSIPVSRAVEVVDGASDASMWVQIRPDGEGYALTIVDWQTRAPEEPAGDLSPAPGEEGANGWSWQVDARLRFRRSQEAEVIGHEPPRSGEPLTGYFLLDIVAEDENPAMPLLEALALRVPFRDQPARLRADPSIHYRLFGEPLFDNVGGLTGYRGQAVPAVIHTDLSAASASPSSAEAGRIFSADLGRRLDQALRQPIGRIIANASTISGQLQGPLRQDYANYAADIAAAGRHLLELIDDLADLQAIERPGFTTAKEEVDLADMARRAAGLLNLKSAARHVRIQTPPLGERAPACAEYRRVLQILVNLVGNAVRHSPGDSTVWVRVDVENGRARVVVADQGGGIDPADHERIFERFERLGLSGEEGSGLGLYISRRLARAMGGDVTVESALGQGARFTLDLPSWTGQ</sequence>
<evidence type="ECO:0000256" key="4">
    <source>
        <dbReference type="ARBA" id="ARBA00022777"/>
    </source>
</evidence>
<gene>
    <name evidence="7" type="ORF">HNP60_002052</name>
</gene>
<evidence type="ECO:0000256" key="5">
    <source>
        <dbReference type="ARBA" id="ARBA00023012"/>
    </source>
</evidence>
<evidence type="ECO:0000256" key="3">
    <source>
        <dbReference type="ARBA" id="ARBA00022679"/>
    </source>
</evidence>
<dbReference type="InterPro" id="IPR036097">
    <property type="entry name" value="HisK_dim/P_sf"/>
</dbReference>
<dbReference type="InterPro" id="IPR005467">
    <property type="entry name" value="His_kinase_dom"/>
</dbReference>
<dbReference type="InterPro" id="IPR050736">
    <property type="entry name" value="Sensor_HK_Regulatory"/>
</dbReference>
<dbReference type="Pfam" id="PF02518">
    <property type="entry name" value="HATPase_c"/>
    <property type="match status" value="1"/>
</dbReference>
<dbReference type="PRINTS" id="PR00344">
    <property type="entry name" value="BCTRLSENSOR"/>
</dbReference>
<keyword evidence="4 7" id="KW-0418">Kinase</keyword>
<dbReference type="PANTHER" id="PTHR43711:SF26">
    <property type="entry name" value="SENSOR HISTIDINE KINASE RCSC"/>
    <property type="match status" value="1"/>
</dbReference>
<dbReference type="EMBL" id="JACHKA010000001">
    <property type="protein sequence ID" value="MBB5986078.1"/>
    <property type="molecule type" value="Genomic_DNA"/>
</dbReference>
<dbReference type="InterPro" id="IPR004358">
    <property type="entry name" value="Sig_transdc_His_kin-like_C"/>
</dbReference>
<evidence type="ECO:0000313" key="7">
    <source>
        <dbReference type="EMBL" id="MBB5986078.1"/>
    </source>
</evidence>
<evidence type="ECO:0000313" key="8">
    <source>
        <dbReference type="Proteomes" id="UP001138540"/>
    </source>
</evidence>
<keyword evidence="3" id="KW-0808">Transferase</keyword>
<reference evidence="7 8" key="1">
    <citation type="submission" date="2020-08" db="EMBL/GenBank/DDBJ databases">
        <title>Exploring microbial biodiversity for novel pathways involved in the catabolism of aromatic compounds derived from lignin.</title>
        <authorList>
            <person name="Elkins J."/>
        </authorList>
    </citation>
    <scope>NUCLEOTIDE SEQUENCE [LARGE SCALE GENOMIC DNA]</scope>
    <source>
        <strain evidence="7 8">B1D3A</strain>
    </source>
</reference>
<accession>A0ABR6NHT6</accession>
<comment type="catalytic activity">
    <reaction evidence="1">
        <text>ATP + protein L-histidine = ADP + protein N-phospho-L-histidine.</text>
        <dbReference type="EC" id="2.7.13.3"/>
    </reaction>
</comment>
<dbReference type="Gene3D" id="1.10.287.130">
    <property type="match status" value="1"/>
</dbReference>